<dbReference type="PANTHER" id="PTHR12894:SF49">
    <property type="entry name" value="VAM6_VPS39-LIKE PROTEIN"/>
    <property type="match status" value="1"/>
</dbReference>
<dbReference type="GO" id="GO:0012505">
    <property type="term" value="C:endomembrane system"/>
    <property type="evidence" value="ECO:0007669"/>
    <property type="project" value="UniProtKB-SubCell"/>
</dbReference>
<dbReference type="AlphaFoldDB" id="K1WBU6"/>
<dbReference type="InterPro" id="IPR011990">
    <property type="entry name" value="TPR-like_helical_dom_sf"/>
</dbReference>
<feature type="domain" description="Vacuolar sorting protein 39/Transforming growth factor beta receptor-associated" evidence="6">
    <location>
        <begin position="597"/>
        <end position="692"/>
    </location>
</feature>
<evidence type="ECO:0000259" key="6">
    <source>
        <dbReference type="Pfam" id="PF10366"/>
    </source>
</evidence>
<reference evidence="8 9" key="1">
    <citation type="journal article" date="2012" name="Eukaryot. Cell">
        <title>Genome sequence of the Trichosporon asahii environmental strain CBS 8904.</title>
        <authorList>
            <person name="Yang R.Y."/>
            <person name="Li H.T."/>
            <person name="Zhu H."/>
            <person name="Zhou G.P."/>
            <person name="Wang M."/>
            <person name="Wang L."/>
        </authorList>
    </citation>
    <scope>NUCLEOTIDE SEQUENCE [LARGE SCALE GENOMIC DNA]</scope>
    <source>
        <strain evidence="8 9">CBS 8904</strain>
    </source>
</reference>
<evidence type="ECO:0000259" key="7">
    <source>
        <dbReference type="Pfam" id="PF10367"/>
    </source>
</evidence>
<dbReference type="Gene3D" id="1.25.40.10">
    <property type="entry name" value="Tetratricopeptide repeat domain"/>
    <property type="match status" value="1"/>
</dbReference>
<dbReference type="InterPro" id="IPR019453">
    <property type="entry name" value="VPS39/TGFA1_Znf"/>
</dbReference>
<keyword evidence="2" id="KW-0472">Membrane</keyword>
<feature type="domain" description="Vacuolar sorting protein 39/Transforming growth factor beta receptor-associated zinc finger" evidence="7">
    <location>
        <begin position="991"/>
        <end position="1030"/>
    </location>
</feature>
<dbReference type="GO" id="GO:0034058">
    <property type="term" value="P:endosomal vesicle fusion"/>
    <property type="evidence" value="ECO:0007669"/>
    <property type="project" value="TreeGrafter"/>
</dbReference>
<dbReference type="Pfam" id="PF10367">
    <property type="entry name" value="zf-Vps39_C"/>
    <property type="match status" value="1"/>
</dbReference>
<dbReference type="GO" id="GO:0006914">
    <property type="term" value="P:autophagy"/>
    <property type="evidence" value="ECO:0007669"/>
    <property type="project" value="TreeGrafter"/>
</dbReference>
<dbReference type="STRING" id="1220162.K1WBU6"/>
<evidence type="ECO:0000313" key="8">
    <source>
        <dbReference type="EMBL" id="EKC99123.1"/>
    </source>
</evidence>
<dbReference type="InterPro" id="IPR032914">
    <property type="entry name" value="Vam6/VPS39/TRAP1"/>
</dbReference>
<keyword evidence="9" id="KW-1185">Reference proteome</keyword>
<dbReference type="EMBL" id="AMBO01000375">
    <property type="protein sequence ID" value="EKC99123.1"/>
    <property type="molecule type" value="Genomic_DNA"/>
</dbReference>
<gene>
    <name evidence="8" type="ORF">A1Q2_06527</name>
</gene>
<name>K1WBU6_TRIAC</name>
<comment type="similarity">
    <text evidence="3">Belongs to the VAM6/VPS39 family.</text>
</comment>
<dbReference type="InterPro" id="IPR000547">
    <property type="entry name" value="Clathrin_H-chain/VPS_repeat"/>
</dbReference>
<feature type="region of interest" description="Disordered" evidence="5">
    <location>
        <begin position="459"/>
        <end position="521"/>
    </location>
</feature>
<dbReference type="OrthoDB" id="5325112at2759"/>
<evidence type="ECO:0000256" key="3">
    <source>
        <dbReference type="ARBA" id="ARBA00038201"/>
    </source>
</evidence>
<dbReference type="Pfam" id="PF10366">
    <property type="entry name" value="Vps39_1"/>
    <property type="match status" value="1"/>
</dbReference>
<evidence type="ECO:0000256" key="1">
    <source>
        <dbReference type="ARBA" id="ARBA00004184"/>
    </source>
</evidence>
<evidence type="ECO:0000313" key="9">
    <source>
        <dbReference type="Proteomes" id="UP000006757"/>
    </source>
</evidence>
<feature type="repeat" description="CHCR" evidence="4">
    <location>
        <begin position="707"/>
        <end position="880"/>
    </location>
</feature>
<comment type="subcellular location">
    <subcellularLocation>
        <location evidence="1">Endomembrane system</location>
        <topology evidence="1">Peripheral membrane protein</topology>
    </subcellularLocation>
</comment>
<dbReference type="InterPro" id="IPR019452">
    <property type="entry name" value="VPS39/TGF_beta_rcpt-assoc_1"/>
</dbReference>
<dbReference type="HOGENOM" id="CLU_004190_2_0_1"/>
<dbReference type="PANTHER" id="PTHR12894">
    <property type="entry name" value="CNH DOMAIN CONTAINING"/>
    <property type="match status" value="1"/>
</dbReference>
<feature type="compositionally biased region" description="Low complexity" evidence="5">
    <location>
        <begin position="883"/>
        <end position="899"/>
    </location>
</feature>
<dbReference type="GO" id="GO:0006886">
    <property type="term" value="P:intracellular protein transport"/>
    <property type="evidence" value="ECO:0007669"/>
    <property type="project" value="UniProtKB-UniRule"/>
</dbReference>
<dbReference type="eggNOG" id="KOG2063">
    <property type="taxonomic scope" value="Eukaryota"/>
</dbReference>
<protein>
    <submittedName>
        <fullName evidence="8">Rab guanyl-nucleotide exchange factor</fullName>
    </submittedName>
</protein>
<proteinExistence type="inferred from homology"/>
<comment type="caution">
    <text evidence="8">The sequence shown here is derived from an EMBL/GenBank/DDBJ whole genome shotgun (WGS) entry which is preliminary data.</text>
</comment>
<organism evidence="8 9">
    <name type="scientific">Trichosporon asahii var. asahii (strain CBS 8904)</name>
    <name type="common">Yeast</name>
    <dbReference type="NCBI Taxonomy" id="1220162"/>
    <lineage>
        <taxon>Eukaryota</taxon>
        <taxon>Fungi</taxon>
        <taxon>Dikarya</taxon>
        <taxon>Basidiomycota</taxon>
        <taxon>Agaricomycotina</taxon>
        <taxon>Tremellomycetes</taxon>
        <taxon>Trichosporonales</taxon>
        <taxon>Trichosporonaceae</taxon>
        <taxon>Trichosporon</taxon>
    </lineage>
</organism>
<dbReference type="FunCoup" id="K1WBU6">
    <property type="interactions" value="654"/>
</dbReference>
<dbReference type="PROSITE" id="PS50236">
    <property type="entry name" value="CHCR"/>
    <property type="match status" value="1"/>
</dbReference>
<feature type="region of interest" description="Disordered" evidence="5">
    <location>
        <begin position="878"/>
        <end position="913"/>
    </location>
</feature>
<evidence type="ECO:0000256" key="2">
    <source>
        <dbReference type="ARBA" id="ARBA00023136"/>
    </source>
</evidence>
<sequence length="1040" mass="112546">MGSHALHPLITGTKTRITALHQHGDQLYAGCADGSLRVYSLAELEDESPKLLETHQVGRRQIDQIGVLPEAKQLVVLTARTPHAIATTTYFAPGSAKEDGGTPGKVSKDLLVIGCRKKVLVYGAGKHLGEAWELSLPHSPRTVIFPAPFYADLPDTVHLLYSPQSSVLLHISNGPAAASRLSVTELPTTGYPPTAGPSDAKPGHEAGGGFGSAFTGFGGMLSKAAIPAGTRTVGGEVLLARDEGRFTRGESLQWPATPDLLAFGNPYIYSVLPAAASVGSGSTPPLPSVRVHLAPTLTLRNVVAFPTPSAGGLTVSAISVSSKAGPQGPSLAEPKVLLVSTPTDKTLLNSEGSTVWEMRTGDVGDAVDELVKEGRVADAIGLVEASGDAKLAPLSHLRVLQAVSQFARGEYQPAIETFIAQNVHPAKVVALYPQQAVSGNLYVPREDWMSLFGAVEGARLEPPEPPEPAPEPGTSVPKSLFNAHLSLSRKKSNETIRSVASTAKDDRSPTPDAPIVGKDVPGNSTEISRAAIDELIYFLSDRRQKLAGAIPALGKPLPSETDMVPLSDMPAKEVHELPDVPMTELNAEQLLRTAQVVYTSLLKVYLVARPTLVGSLCRIENWCDVAEVEPLLREKGVSSSEVKNMHDKALSMLYEQAQPEDDPLDRYPPTIRYLEKLGPSHLDLIFASAKWIFREDPQRALQIFTADEPEVDALPRAKVTAFLELEHWPSAVKYLEHVIALGEQSPDLHDKLAELLLRSVREAQKEQKTEVEGKALGKLLEFLSTSTRYRAYRILSQLRGDGKFSKCDLQLTSEMPRARALLQGRLGNHDAALRIYVYDLGDYQAAEAYCSKVYAKDPDPKGIYLHLLKLYLAPTPGRRSSMSGRTFSPPPSSRGTSRPGSPPVTSPPAGLSAEPLVKPALELITRHGLRIDSDAVISLLPPMISVSDVQTYLSKQLKATHSALAAHRIQKELVKSRNVQVKGMVLNLEVRRVKVDDQRVCPQCHKRLGQSAIAVHAPRGQVTHLHCKDQFSAWLNRQYQ</sequence>
<evidence type="ECO:0000256" key="5">
    <source>
        <dbReference type="SAM" id="MobiDB-lite"/>
    </source>
</evidence>
<dbReference type="GO" id="GO:0000329">
    <property type="term" value="C:fungal-type vacuole membrane"/>
    <property type="evidence" value="ECO:0007669"/>
    <property type="project" value="TreeGrafter"/>
</dbReference>
<dbReference type="Proteomes" id="UP000006757">
    <property type="component" value="Unassembled WGS sequence"/>
</dbReference>
<dbReference type="OMA" id="EDMRIGP"/>
<accession>K1WBU6</accession>
<dbReference type="InParanoid" id="K1WBU6"/>
<evidence type="ECO:0000256" key="4">
    <source>
        <dbReference type="PROSITE-ProRule" id="PRU01006"/>
    </source>
</evidence>